<dbReference type="AlphaFoldDB" id="A0A176S3M2"/>
<comment type="caution">
    <text evidence="1">The sequence shown here is derived from an EMBL/GenBank/DDBJ whole genome shotgun (WGS) entry which is preliminary data.</text>
</comment>
<protein>
    <recommendedName>
        <fullName evidence="3">Type I restriction enzyme R protein N-terminal domain-containing protein</fullName>
    </recommendedName>
</protein>
<evidence type="ECO:0000313" key="1">
    <source>
        <dbReference type="EMBL" id="OAD22663.1"/>
    </source>
</evidence>
<evidence type="ECO:0008006" key="3">
    <source>
        <dbReference type="Google" id="ProtNLM"/>
    </source>
</evidence>
<keyword evidence="2" id="KW-1185">Reference proteome</keyword>
<reference evidence="1 2" key="1">
    <citation type="submission" date="2016-05" db="EMBL/GenBank/DDBJ databases">
        <title>Single-cell genome of chain-forming Candidatus Thiomargarita nelsonii and comparison to other large sulfur-oxidizing bacteria.</title>
        <authorList>
            <person name="Winkel M."/>
            <person name="Salman V."/>
            <person name="Woyke T."/>
            <person name="Schulz-Vogt H."/>
            <person name="Richter M."/>
            <person name="Flood B."/>
            <person name="Bailey J."/>
            <person name="Amann R."/>
            <person name="Mussmann M."/>
        </authorList>
    </citation>
    <scope>NUCLEOTIDE SEQUENCE [LARGE SCALE GENOMIC DNA]</scope>
    <source>
        <strain evidence="1 2">THI036</strain>
    </source>
</reference>
<gene>
    <name evidence="1" type="ORF">THIOM_001521</name>
</gene>
<evidence type="ECO:0000313" key="2">
    <source>
        <dbReference type="Proteomes" id="UP000076962"/>
    </source>
</evidence>
<organism evidence="1 2">
    <name type="scientific">Candidatus Thiomargarita nelsonii</name>
    <dbReference type="NCBI Taxonomy" id="1003181"/>
    <lineage>
        <taxon>Bacteria</taxon>
        <taxon>Pseudomonadati</taxon>
        <taxon>Pseudomonadota</taxon>
        <taxon>Gammaproteobacteria</taxon>
        <taxon>Thiotrichales</taxon>
        <taxon>Thiotrichaceae</taxon>
        <taxon>Thiomargarita</taxon>
    </lineage>
</organism>
<dbReference type="Proteomes" id="UP000076962">
    <property type="component" value="Unassembled WGS sequence"/>
</dbReference>
<proteinExistence type="predicted"/>
<dbReference type="EMBL" id="LUTY01000809">
    <property type="protein sequence ID" value="OAD22663.1"/>
    <property type="molecule type" value="Genomic_DNA"/>
</dbReference>
<name>A0A176S3M2_9GAMM</name>
<sequence>MGKLNFKEGKKYTFSDYFDFNNPPEEIANEFGYEFDTQAIDFSLANEPPVSEIKKLQEIFYENLPKITLNMAKRDFMIAPLLWEIIRHVKAKINVEYPIEIDDKLGGLLDYLVHSEQEIIIIEAKKGDLDKGFNQLITELIAMDKYQGDNESLEFLYGAVSIGELWRFGILNRKAKNILRDLHTYRVPEDIEAIFSIIVGILQKA</sequence>
<accession>A0A176S3M2</accession>